<keyword evidence="5" id="KW-0560">Oxidoreductase</keyword>
<comment type="similarity">
    <text evidence="2">Belongs to the zinc-containing alcohol dehydrogenase family.</text>
</comment>
<dbReference type="RefSeq" id="WP_218259546.1">
    <property type="nucleotide sequence ID" value="NZ_CP077713.1"/>
</dbReference>
<keyword evidence="4" id="KW-0862">Zinc</keyword>
<dbReference type="PANTHER" id="PTHR43161:SF9">
    <property type="entry name" value="SORBITOL DEHYDROGENASE"/>
    <property type="match status" value="1"/>
</dbReference>
<evidence type="ECO:0000313" key="10">
    <source>
        <dbReference type="Proteomes" id="UP000694036"/>
    </source>
</evidence>
<sequence length="318" mass="35829">MWKVFFLNRDFVKENVRDESPKPNEVKVFPKYIGICGTDKNIYLGKKPVKEPIVLGHEISGITEKGEKVVIFPNYWCGYCNNCRRGFYNSCKNKISIGVNADGGMAEYINVPKDFVFRIPDALDLKLGALVEPTAVALAAVNKIEEEIGKVIILGGGSTGTLVSIVAEINGLEAFIIEKDSRKEEILREKGFRVTKELRFDDRIAVIDTINNQESILLAQSILKNSVARSELIISGLDDEQISLNRDIIVRNEIVIKGSIIYSRDDFLNSIKIVSENQEKFNKVVDKVGSINNINEWFRKYVIEQPNVKVLVKMDSIL</sequence>
<dbReference type="EMBL" id="CP077715">
    <property type="protein sequence ID" value="QXJ31229.1"/>
    <property type="molecule type" value="Genomic_DNA"/>
</dbReference>
<dbReference type="PANTHER" id="PTHR43161">
    <property type="entry name" value="SORBITOL DEHYDROGENASE"/>
    <property type="match status" value="1"/>
</dbReference>
<evidence type="ECO:0000259" key="6">
    <source>
        <dbReference type="Pfam" id="PF08240"/>
    </source>
</evidence>
<dbReference type="GeneID" id="65559401"/>
<dbReference type="Pfam" id="PF08240">
    <property type="entry name" value="ADH_N"/>
    <property type="match status" value="1"/>
</dbReference>
<gene>
    <name evidence="7" type="ORF">J5U21_00879</name>
    <name evidence="8" type="ORF">J5U22_00790</name>
</gene>
<evidence type="ECO:0000256" key="3">
    <source>
        <dbReference type="ARBA" id="ARBA00022723"/>
    </source>
</evidence>
<dbReference type="Proteomes" id="UP000693941">
    <property type="component" value="Chromosome"/>
</dbReference>
<dbReference type="GO" id="GO:0046872">
    <property type="term" value="F:metal ion binding"/>
    <property type="evidence" value="ECO:0007669"/>
    <property type="project" value="UniProtKB-KW"/>
</dbReference>
<dbReference type="Proteomes" id="UP000694036">
    <property type="component" value="Chromosome"/>
</dbReference>
<dbReference type="InterPro" id="IPR013154">
    <property type="entry name" value="ADH-like_N"/>
</dbReference>
<name>A0A8F5GVP6_9CREN</name>
<evidence type="ECO:0000256" key="2">
    <source>
        <dbReference type="ARBA" id="ARBA00008072"/>
    </source>
</evidence>
<organism evidence="7 9">
    <name type="scientific">Saccharolobus shibatae</name>
    <dbReference type="NCBI Taxonomy" id="2286"/>
    <lineage>
        <taxon>Archaea</taxon>
        <taxon>Thermoproteota</taxon>
        <taxon>Thermoprotei</taxon>
        <taxon>Sulfolobales</taxon>
        <taxon>Sulfolobaceae</taxon>
        <taxon>Saccharolobus</taxon>
    </lineage>
</organism>
<dbReference type="AlphaFoldDB" id="A0A8F5GVP6"/>
<dbReference type="EMBL" id="CP077713">
    <property type="protein sequence ID" value="QXJ34244.1"/>
    <property type="molecule type" value="Genomic_DNA"/>
</dbReference>
<feature type="domain" description="Alcohol dehydrogenase-like N-terminal" evidence="6">
    <location>
        <begin position="22"/>
        <end position="121"/>
    </location>
</feature>
<keyword evidence="10" id="KW-1185">Reference proteome</keyword>
<comment type="cofactor">
    <cofactor evidence="1">
        <name>Zn(2+)</name>
        <dbReference type="ChEBI" id="CHEBI:29105"/>
    </cofactor>
</comment>
<proteinExistence type="inferred from homology"/>
<reference evidence="7 10" key="1">
    <citation type="journal article" date="2021" name="Environ. Microbiol.">
        <title>New insights into the diversity and evolution of the archaeal mobilome from three complete genomes of Saccharolobus shibatae.</title>
        <authorList>
            <person name="Medvedeva S."/>
            <person name="Brandt D."/>
            <person name="Cvirkaite-Krupovic V."/>
            <person name="Liu Y."/>
            <person name="Severinov K."/>
            <person name="Ishino S."/>
            <person name="Ishino Y."/>
            <person name="Prangishvili D."/>
            <person name="Kalinowski J."/>
            <person name="Krupovic M."/>
        </authorList>
    </citation>
    <scope>NUCLEOTIDE SEQUENCE</scope>
    <source>
        <strain evidence="7">BEU9</strain>
        <strain evidence="8 10">S38A</strain>
    </source>
</reference>
<evidence type="ECO:0000313" key="8">
    <source>
        <dbReference type="EMBL" id="QXJ34244.1"/>
    </source>
</evidence>
<evidence type="ECO:0000256" key="5">
    <source>
        <dbReference type="ARBA" id="ARBA00023002"/>
    </source>
</evidence>
<evidence type="ECO:0000256" key="4">
    <source>
        <dbReference type="ARBA" id="ARBA00022833"/>
    </source>
</evidence>
<keyword evidence="3" id="KW-0479">Metal-binding</keyword>
<evidence type="ECO:0000313" key="9">
    <source>
        <dbReference type="Proteomes" id="UP000693941"/>
    </source>
</evidence>
<dbReference type="GO" id="GO:0016491">
    <property type="term" value="F:oxidoreductase activity"/>
    <property type="evidence" value="ECO:0007669"/>
    <property type="project" value="UniProtKB-KW"/>
</dbReference>
<evidence type="ECO:0000256" key="1">
    <source>
        <dbReference type="ARBA" id="ARBA00001947"/>
    </source>
</evidence>
<accession>A0A8F5GVP6</accession>
<protein>
    <recommendedName>
        <fullName evidence="6">Alcohol dehydrogenase-like N-terminal domain-containing protein</fullName>
    </recommendedName>
</protein>
<evidence type="ECO:0000313" key="7">
    <source>
        <dbReference type="EMBL" id="QXJ31229.1"/>
    </source>
</evidence>